<dbReference type="EMBL" id="CP055156">
    <property type="protein sequence ID" value="QNF32813.1"/>
    <property type="molecule type" value="Genomic_DNA"/>
</dbReference>
<dbReference type="Pfam" id="PF13378">
    <property type="entry name" value="MR_MLE_C"/>
    <property type="match status" value="1"/>
</dbReference>
<dbReference type="SMART" id="SM00922">
    <property type="entry name" value="MR_MLE"/>
    <property type="match status" value="1"/>
</dbReference>
<dbReference type="RefSeq" id="WP_185273591.1">
    <property type="nucleotide sequence ID" value="NZ_CP055156.1"/>
</dbReference>
<dbReference type="KEGG" id="aswu:HUW51_08740"/>
<feature type="domain" description="Mandelate racemase/muconate lactonizing enzyme C-terminal" evidence="2">
    <location>
        <begin position="158"/>
        <end position="265"/>
    </location>
</feature>
<sequence>MQRRHFLKSTLLGSAAVLAGFPLIKAEAASKMKITKIRYYSAPGYNKPLFNQARGIVEIETSGGIIGIGEGGSKDMIEQCAQMMIGEDPFRIEHIWQTLYRGMFYPPGREKLHALGALEMALWDIKGKALNVPVYELLGGATRDYVECYATGFRASKAKDEEQRARDCIEAGLRAYRIGPTGGNGDTRFDFYENAKKTIEFSKRIDAAVGGGGKWAIDLHTRFDTPEAIKICTALEELEPYFVEDPIRSENPEVFRTLRPMLKVPLTVGEQFGDRWDINTLMEQHLIDYSRVTLPNTGGITEFKKIASIAETHYVGMIPHFTGPLSTAALVHVLGSSSPIRAMIELAGGEPEKIPYFNDDYVHFKNGKLYLNPAPGLGVKFNPKKADFVMEITSNTKFPHPILHSPDGAVHNW</sequence>
<dbReference type="Proteomes" id="UP000515237">
    <property type="component" value="Chromosome"/>
</dbReference>
<dbReference type="InterPro" id="IPR013341">
    <property type="entry name" value="Mandelate_racemase_N_dom"/>
</dbReference>
<dbReference type="InterPro" id="IPR018110">
    <property type="entry name" value="Mandel_Rmase/mucon_lact_enz_CS"/>
</dbReference>
<dbReference type="InterPro" id="IPR029017">
    <property type="entry name" value="Enolase-like_N"/>
</dbReference>
<protein>
    <submittedName>
        <fullName evidence="3">Mandelate racemase/muconate lactonizing enzyme family protein</fullName>
    </submittedName>
</protein>
<keyword evidence="4" id="KW-1185">Reference proteome</keyword>
<dbReference type="GO" id="GO:0009063">
    <property type="term" value="P:amino acid catabolic process"/>
    <property type="evidence" value="ECO:0007669"/>
    <property type="project" value="InterPro"/>
</dbReference>
<dbReference type="InterPro" id="IPR013342">
    <property type="entry name" value="Mandelate_racemase_C"/>
</dbReference>
<evidence type="ECO:0000256" key="1">
    <source>
        <dbReference type="ARBA" id="ARBA00023239"/>
    </source>
</evidence>
<dbReference type="InterPro" id="IPR029065">
    <property type="entry name" value="Enolase_C-like"/>
</dbReference>
<keyword evidence="1" id="KW-0456">Lyase</keyword>
<dbReference type="SUPFAM" id="SSF51604">
    <property type="entry name" value="Enolase C-terminal domain-like"/>
    <property type="match status" value="1"/>
</dbReference>
<evidence type="ECO:0000259" key="2">
    <source>
        <dbReference type="SMART" id="SM00922"/>
    </source>
</evidence>
<dbReference type="InterPro" id="IPR006311">
    <property type="entry name" value="TAT_signal"/>
</dbReference>
<dbReference type="PANTHER" id="PTHR48080:SF2">
    <property type="entry name" value="D-GALACTONATE DEHYDRATASE"/>
    <property type="match status" value="1"/>
</dbReference>
<organism evidence="3 4">
    <name type="scientific">Adhaeribacter swui</name>
    <dbReference type="NCBI Taxonomy" id="2086471"/>
    <lineage>
        <taxon>Bacteria</taxon>
        <taxon>Pseudomonadati</taxon>
        <taxon>Bacteroidota</taxon>
        <taxon>Cytophagia</taxon>
        <taxon>Cytophagales</taxon>
        <taxon>Hymenobacteraceae</taxon>
        <taxon>Adhaeribacter</taxon>
    </lineage>
</organism>
<accession>A0A7G7G6M9</accession>
<dbReference type="PANTHER" id="PTHR48080">
    <property type="entry name" value="D-GALACTONATE DEHYDRATASE-RELATED"/>
    <property type="match status" value="1"/>
</dbReference>
<dbReference type="AlphaFoldDB" id="A0A7G7G6M9"/>
<reference evidence="3 4" key="1">
    <citation type="journal article" date="2018" name="Int. J. Syst. Evol. Microbiol.">
        <title>Adhaeribacter swui sp. nov., isolated from wet mud.</title>
        <authorList>
            <person name="Kim D.U."/>
            <person name="Kim K.W."/>
            <person name="Kang M.S."/>
            <person name="Kim J.Y."/>
            <person name="Jang J.H."/>
            <person name="Kim M.K."/>
        </authorList>
    </citation>
    <scope>NUCLEOTIDE SEQUENCE [LARGE SCALE GENOMIC DNA]</scope>
    <source>
        <strain evidence="3 4">KCTC 52873</strain>
    </source>
</reference>
<dbReference type="PROSITE" id="PS51318">
    <property type="entry name" value="TAT"/>
    <property type="match status" value="1"/>
</dbReference>
<dbReference type="InterPro" id="IPR036849">
    <property type="entry name" value="Enolase-like_C_sf"/>
</dbReference>
<dbReference type="GO" id="GO:0016829">
    <property type="term" value="F:lyase activity"/>
    <property type="evidence" value="ECO:0007669"/>
    <property type="project" value="UniProtKB-KW"/>
</dbReference>
<evidence type="ECO:0000313" key="3">
    <source>
        <dbReference type="EMBL" id="QNF32813.1"/>
    </source>
</evidence>
<dbReference type="CDD" id="cd03316">
    <property type="entry name" value="MR_like"/>
    <property type="match status" value="1"/>
</dbReference>
<dbReference type="SUPFAM" id="SSF54826">
    <property type="entry name" value="Enolase N-terminal domain-like"/>
    <property type="match status" value="1"/>
</dbReference>
<dbReference type="PROSITE" id="PS00908">
    <property type="entry name" value="MR_MLE_1"/>
    <property type="match status" value="1"/>
</dbReference>
<evidence type="ECO:0000313" key="4">
    <source>
        <dbReference type="Proteomes" id="UP000515237"/>
    </source>
</evidence>
<dbReference type="Gene3D" id="3.20.20.120">
    <property type="entry name" value="Enolase-like C-terminal domain"/>
    <property type="match status" value="1"/>
</dbReference>
<dbReference type="InterPro" id="IPR034593">
    <property type="entry name" value="DgoD-like"/>
</dbReference>
<name>A0A7G7G6M9_9BACT</name>
<dbReference type="Pfam" id="PF02746">
    <property type="entry name" value="MR_MLE_N"/>
    <property type="match status" value="1"/>
</dbReference>
<dbReference type="Gene3D" id="3.30.390.10">
    <property type="entry name" value="Enolase-like, N-terminal domain"/>
    <property type="match status" value="1"/>
</dbReference>
<gene>
    <name evidence="3" type="ORF">HUW51_08740</name>
</gene>
<dbReference type="GO" id="GO:0016854">
    <property type="term" value="F:racemase and epimerase activity"/>
    <property type="evidence" value="ECO:0007669"/>
    <property type="project" value="UniProtKB-ARBA"/>
</dbReference>
<proteinExistence type="predicted"/>
<dbReference type="SFLD" id="SFLDS00001">
    <property type="entry name" value="Enolase"/>
    <property type="match status" value="1"/>
</dbReference>